<organism evidence="1 2">
    <name type="scientific">Bacillus anthracis</name>
    <name type="common">anthrax bacterium</name>
    <dbReference type="NCBI Taxonomy" id="1392"/>
    <lineage>
        <taxon>Bacteria</taxon>
        <taxon>Bacillati</taxon>
        <taxon>Bacillota</taxon>
        <taxon>Bacilli</taxon>
        <taxon>Bacillales</taxon>
        <taxon>Bacillaceae</taxon>
        <taxon>Bacillus</taxon>
        <taxon>Bacillus cereus group</taxon>
    </lineage>
</organism>
<reference evidence="1 2" key="1">
    <citation type="submission" date="2017-09" db="EMBL/GenBank/DDBJ databases">
        <title>Large-scale bioinformatics analysis of Bacillus genomes uncovers conserved roles of natural products in bacterial physiology.</title>
        <authorList>
            <consortium name="Agbiome Team Llc"/>
            <person name="Bleich R.M."/>
            <person name="Grubbs K.J."/>
            <person name="Santa Maria K.C."/>
            <person name="Allen S.E."/>
            <person name="Farag S."/>
            <person name="Shank E.A."/>
            <person name="Bowers A."/>
        </authorList>
    </citation>
    <scope>NUCLEOTIDE SEQUENCE [LARGE SCALE GENOMIC DNA]</scope>
    <source>
        <strain evidence="1 2">AFS081271</strain>
    </source>
</reference>
<name>A0A2B0WQV8_BACAN</name>
<sequence length="59" mass="6950">MGMWRYPITIKPTNKNPPKIKKRYSFYLIEKKPLHFRLVANILNSIGQANYGGEQIQDE</sequence>
<dbReference type="AlphaFoldDB" id="A0A2B0WQV8"/>
<protein>
    <submittedName>
        <fullName evidence="1">Uncharacterized protein</fullName>
    </submittedName>
</protein>
<gene>
    <name evidence="1" type="ORF">COJ30_26330</name>
</gene>
<dbReference type="Proteomes" id="UP000222851">
    <property type="component" value="Unassembled WGS sequence"/>
</dbReference>
<accession>A0A2B0WQV8</accession>
<dbReference type="EMBL" id="NUXH01000141">
    <property type="protein sequence ID" value="PFL55305.1"/>
    <property type="molecule type" value="Genomic_DNA"/>
</dbReference>
<evidence type="ECO:0000313" key="2">
    <source>
        <dbReference type="Proteomes" id="UP000222851"/>
    </source>
</evidence>
<proteinExistence type="predicted"/>
<evidence type="ECO:0000313" key="1">
    <source>
        <dbReference type="EMBL" id="PFL55305.1"/>
    </source>
</evidence>
<comment type="caution">
    <text evidence="1">The sequence shown here is derived from an EMBL/GenBank/DDBJ whole genome shotgun (WGS) entry which is preliminary data.</text>
</comment>